<keyword evidence="3" id="KW-0902">Two-component regulatory system</keyword>
<dbReference type="Gene3D" id="3.40.50.2300">
    <property type="match status" value="1"/>
</dbReference>
<dbReference type="AlphaFoldDB" id="A0A6I0F0U0"/>
<dbReference type="PANTHER" id="PTHR45339:SF1">
    <property type="entry name" value="HYBRID SIGNAL TRANSDUCTION HISTIDINE KINASE J"/>
    <property type="match status" value="1"/>
</dbReference>
<evidence type="ECO:0000259" key="6">
    <source>
        <dbReference type="PROSITE" id="PS50110"/>
    </source>
</evidence>
<dbReference type="PROSITE" id="PS50110">
    <property type="entry name" value="RESPONSE_REGULATORY"/>
    <property type="match status" value="1"/>
</dbReference>
<sequence length="173" mass="19635">MELENIEFNPAIVVQEIKDLFAVQAEQKNIDLQVELGPSLPQQVQGDPLRLRQVIINLLGNALKFTEQGKVTLSLNFAMNIDGLPYLYVNVLEPVLDGYETTKAIRLQEKQENKGRLPIVAMTAHAMIGDREKCLQVGMDDYISKPMKLTQLKEILERWFHDKDKINDSTSIG</sequence>
<protein>
    <recommendedName>
        <fullName evidence="1">Stage 0 sporulation protein A homolog</fullName>
    </recommendedName>
</protein>
<evidence type="ECO:0000256" key="4">
    <source>
        <dbReference type="ARBA" id="ARBA00024867"/>
    </source>
</evidence>
<evidence type="ECO:0000256" key="5">
    <source>
        <dbReference type="PROSITE-ProRule" id="PRU00169"/>
    </source>
</evidence>
<dbReference type="CDD" id="cd17546">
    <property type="entry name" value="REC_hyHK_CKI1_RcsC-like"/>
    <property type="match status" value="1"/>
</dbReference>
<keyword evidence="2" id="KW-0597">Phosphoprotein</keyword>
<comment type="function">
    <text evidence="4">May play the central regulatory role in sporulation. It may be an element of the effector pathway responsible for the activation of sporulation genes in response to nutritional stress. Spo0A may act in concert with spo0H (a sigma factor) to control the expression of some genes that are critical to the sporulation process.</text>
</comment>
<feature type="domain" description="Response regulatory" evidence="6">
    <location>
        <begin position="1"/>
        <end position="160"/>
    </location>
</feature>
<dbReference type="RefSeq" id="WP_151621183.1">
    <property type="nucleotide sequence ID" value="NZ_WBXO01000010.1"/>
</dbReference>
<evidence type="ECO:0000313" key="8">
    <source>
        <dbReference type="Proteomes" id="UP000468766"/>
    </source>
</evidence>
<dbReference type="PANTHER" id="PTHR45339">
    <property type="entry name" value="HYBRID SIGNAL TRANSDUCTION HISTIDINE KINASE J"/>
    <property type="match status" value="1"/>
</dbReference>
<dbReference type="SMART" id="SM00448">
    <property type="entry name" value="REC"/>
    <property type="match status" value="1"/>
</dbReference>
<organism evidence="7 8">
    <name type="scientific">Heliorestis acidaminivorans</name>
    <dbReference type="NCBI Taxonomy" id="553427"/>
    <lineage>
        <taxon>Bacteria</taxon>
        <taxon>Bacillati</taxon>
        <taxon>Bacillota</taxon>
        <taxon>Clostridia</taxon>
        <taxon>Eubacteriales</taxon>
        <taxon>Heliobacteriaceae</taxon>
        <taxon>Heliorestis</taxon>
    </lineage>
</organism>
<dbReference type="SUPFAM" id="SSF52172">
    <property type="entry name" value="CheY-like"/>
    <property type="match status" value="1"/>
</dbReference>
<evidence type="ECO:0000313" key="7">
    <source>
        <dbReference type="EMBL" id="KAB2951709.1"/>
    </source>
</evidence>
<reference evidence="7 8" key="1">
    <citation type="submission" date="2019-10" db="EMBL/GenBank/DDBJ databases">
        <title>Whole-genome sequence of the extremophile Heliorestis acidaminivorans DSM 24790.</title>
        <authorList>
            <person name="Kyndt J.A."/>
            <person name="Meyer T.E."/>
        </authorList>
    </citation>
    <scope>NUCLEOTIDE SEQUENCE [LARGE SCALE GENOMIC DNA]</scope>
    <source>
        <strain evidence="7 8">DSM 24790</strain>
    </source>
</reference>
<evidence type="ECO:0000256" key="1">
    <source>
        <dbReference type="ARBA" id="ARBA00018672"/>
    </source>
</evidence>
<name>A0A6I0F0U0_9FIRM</name>
<dbReference type="InterPro" id="IPR036890">
    <property type="entry name" value="HATPase_C_sf"/>
</dbReference>
<gene>
    <name evidence="7" type="ORF">F9B85_11835</name>
</gene>
<dbReference type="EMBL" id="WBXO01000010">
    <property type="protein sequence ID" value="KAB2951709.1"/>
    <property type="molecule type" value="Genomic_DNA"/>
</dbReference>
<evidence type="ECO:0000256" key="3">
    <source>
        <dbReference type="ARBA" id="ARBA00023012"/>
    </source>
</evidence>
<dbReference type="SUPFAM" id="SSF55874">
    <property type="entry name" value="ATPase domain of HSP90 chaperone/DNA topoisomerase II/histidine kinase"/>
    <property type="match status" value="1"/>
</dbReference>
<accession>A0A6I0F0U0</accession>
<comment type="caution">
    <text evidence="7">The sequence shown here is derived from an EMBL/GenBank/DDBJ whole genome shotgun (WGS) entry which is preliminary data.</text>
</comment>
<dbReference type="Gene3D" id="3.30.565.10">
    <property type="entry name" value="Histidine kinase-like ATPase, C-terminal domain"/>
    <property type="match status" value="1"/>
</dbReference>
<dbReference type="InterPro" id="IPR011006">
    <property type="entry name" value="CheY-like_superfamily"/>
</dbReference>
<evidence type="ECO:0000256" key="2">
    <source>
        <dbReference type="ARBA" id="ARBA00022553"/>
    </source>
</evidence>
<dbReference type="Pfam" id="PF00072">
    <property type="entry name" value="Response_reg"/>
    <property type="match status" value="1"/>
</dbReference>
<proteinExistence type="predicted"/>
<dbReference type="Proteomes" id="UP000468766">
    <property type="component" value="Unassembled WGS sequence"/>
</dbReference>
<dbReference type="InterPro" id="IPR001789">
    <property type="entry name" value="Sig_transdc_resp-reg_receiver"/>
</dbReference>
<dbReference type="GO" id="GO:0000160">
    <property type="term" value="P:phosphorelay signal transduction system"/>
    <property type="evidence" value="ECO:0007669"/>
    <property type="project" value="UniProtKB-KW"/>
</dbReference>
<keyword evidence="8" id="KW-1185">Reference proteome</keyword>
<comment type="caution">
    <text evidence="5">Lacks conserved residue(s) required for the propagation of feature annotation.</text>
</comment>
<dbReference type="OrthoDB" id="9790669at2"/>